<organism evidence="7 8">
    <name type="scientific">Deinococcus oregonensis</name>
    <dbReference type="NCBI Taxonomy" id="1805970"/>
    <lineage>
        <taxon>Bacteria</taxon>
        <taxon>Thermotogati</taxon>
        <taxon>Deinococcota</taxon>
        <taxon>Deinococci</taxon>
        <taxon>Deinococcales</taxon>
        <taxon>Deinococcaceae</taxon>
        <taxon>Deinococcus</taxon>
    </lineage>
</organism>
<evidence type="ECO:0000256" key="2">
    <source>
        <dbReference type="ARBA" id="ARBA00023125"/>
    </source>
</evidence>
<proteinExistence type="predicted"/>
<dbReference type="Pfam" id="PF00239">
    <property type="entry name" value="Resolvase"/>
    <property type="match status" value="1"/>
</dbReference>
<dbReference type="SMART" id="SM00857">
    <property type="entry name" value="Resolvase"/>
    <property type="match status" value="1"/>
</dbReference>
<dbReference type="PANTHER" id="PTHR30461:SF2">
    <property type="entry name" value="SERINE RECOMBINASE PINE-RELATED"/>
    <property type="match status" value="1"/>
</dbReference>
<keyword evidence="3" id="KW-0233">DNA recombination</keyword>
<gene>
    <name evidence="7" type="ORF">ACFFLM_21355</name>
</gene>
<feature type="domain" description="Resolvase/invertase-type recombinase catalytic" evidence="6">
    <location>
        <begin position="1"/>
        <end position="139"/>
    </location>
</feature>
<dbReference type="InterPro" id="IPR006119">
    <property type="entry name" value="Resolv_N"/>
</dbReference>
<dbReference type="PANTHER" id="PTHR30461">
    <property type="entry name" value="DNA-INVERTASE FROM LAMBDOID PROPHAGE"/>
    <property type="match status" value="1"/>
</dbReference>
<dbReference type="InterPro" id="IPR050639">
    <property type="entry name" value="SSR_resolvase"/>
</dbReference>
<dbReference type="CDD" id="cd03768">
    <property type="entry name" value="SR_ResInv"/>
    <property type="match status" value="1"/>
</dbReference>
<evidence type="ECO:0000259" key="6">
    <source>
        <dbReference type="PROSITE" id="PS51736"/>
    </source>
</evidence>
<sequence>MRIGYARVSTREQNLDRQTDALAAAGCERVYLDKISSRREFTERPQWSKMWEALRAGDVLVIHEIDRMGRDLRDLLNIIHELDQAGVKLEVLNGPFSTLDPSSPLGGVLLAVALEFTGYERSINRSRTLDGLAAARKRGVKGGRKYSLSESDRALCVALYRDPNVSVASIAKRFGVSVDSVRNYARQAEAAKIEDTTISANAAGFGAITNAALIPGNGNFGGKPQAASEGPPSVSPRGGKRFRHQ</sequence>
<dbReference type="InterPro" id="IPR036162">
    <property type="entry name" value="Resolvase-like_N_sf"/>
</dbReference>
<evidence type="ECO:0000256" key="1">
    <source>
        <dbReference type="ARBA" id="ARBA00022908"/>
    </source>
</evidence>
<dbReference type="Proteomes" id="UP001589733">
    <property type="component" value="Unassembled WGS sequence"/>
</dbReference>
<dbReference type="EMBL" id="JBHLYR010000062">
    <property type="protein sequence ID" value="MFB9994508.1"/>
    <property type="molecule type" value="Genomic_DNA"/>
</dbReference>
<evidence type="ECO:0000313" key="8">
    <source>
        <dbReference type="Proteomes" id="UP001589733"/>
    </source>
</evidence>
<dbReference type="InterPro" id="IPR006118">
    <property type="entry name" value="Recombinase_CS"/>
</dbReference>
<evidence type="ECO:0000256" key="4">
    <source>
        <dbReference type="PROSITE-ProRule" id="PRU10137"/>
    </source>
</evidence>
<dbReference type="PROSITE" id="PS00397">
    <property type="entry name" value="RECOMBINASES_1"/>
    <property type="match status" value="1"/>
</dbReference>
<protein>
    <submittedName>
        <fullName evidence="7">Recombinase family protein</fullName>
    </submittedName>
</protein>
<keyword evidence="8" id="KW-1185">Reference proteome</keyword>
<keyword evidence="1" id="KW-0229">DNA integration</keyword>
<dbReference type="Gene3D" id="3.40.50.1390">
    <property type="entry name" value="Resolvase, N-terminal catalytic domain"/>
    <property type="match status" value="1"/>
</dbReference>
<dbReference type="SUPFAM" id="SSF53041">
    <property type="entry name" value="Resolvase-like"/>
    <property type="match status" value="1"/>
</dbReference>
<comment type="caution">
    <text evidence="7">The sequence shown here is derived from an EMBL/GenBank/DDBJ whole genome shotgun (WGS) entry which is preliminary data.</text>
</comment>
<feature type="region of interest" description="Disordered" evidence="5">
    <location>
        <begin position="218"/>
        <end position="245"/>
    </location>
</feature>
<dbReference type="PROSITE" id="PS00398">
    <property type="entry name" value="RECOMBINASES_2"/>
    <property type="match status" value="1"/>
</dbReference>
<reference evidence="7 8" key="1">
    <citation type="submission" date="2024-09" db="EMBL/GenBank/DDBJ databases">
        <authorList>
            <person name="Sun Q."/>
            <person name="Mori K."/>
        </authorList>
    </citation>
    <scope>NUCLEOTIDE SEQUENCE [LARGE SCALE GENOMIC DNA]</scope>
    <source>
        <strain evidence="7 8">JCM 13503</strain>
    </source>
</reference>
<feature type="active site" description="O-(5'-phospho-DNA)-serine intermediate" evidence="4">
    <location>
        <position position="9"/>
    </location>
</feature>
<accession>A0ABV6B802</accession>
<evidence type="ECO:0000313" key="7">
    <source>
        <dbReference type="EMBL" id="MFB9994508.1"/>
    </source>
</evidence>
<dbReference type="PROSITE" id="PS51736">
    <property type="entry name" value="RECOMBINASES_3"/>
    <property type="match status" value="1"/>
</dbReference>
<dbReference type="RefSeq" id="WP_380015448.1">
    <property type="nucleotide sequence ID" value="NZ_JBHLYR010000062.1"/>
</dbReference>
<evidence type="ECO:0000256" key="5">
    <source>
        <dbReference type="SAM" id="MobiDB-lite"/>
    </source>
</evidence>
<keyword evidence="2" id="KW-0238">DNA-binding</keyword>
<evidence type="ECO:0000256" key="3">
    <source>
        <dbReference type="ARBA" id="ARBA00023172"/>
    </source>
</evidence>
<name>A0ABV6B802_9DEIO</name>